<dbReference type="GO" id="GO:0005886">
    <property type="term" value="C:plasma membrane"/>
    <property type="evidence" value="ECO:0007669"/>
    <property type="project" value="TreeGrafter"/>
</dbReference>
<proteinExistence type="predicted"/>
<dbReference type="Gene3D" id="1.10.150.770">
    <property type="match status" value="1"/>
</dbReference>
<evidence type="ECO:0000259" key="3">
    <source>
        <dbReference type="Pfam" id="PF00905"/>
    </source>
</evidence>
<dbReference type="Proteomes" id="UP000179324">
    <property type="component" value="Unassembled WGS sequence"/>
</dbReference>
<dbReference type="InterPro" id="IPR005311">
    <property type="entry name" value="PBP_dimer"/>
</dbReference>
<dbReference type="GO" id="GO:0008658">
    <property type="term" value="F:penicillin binding"/>
    <property type="evidence" value="ECO:0007669"/>
    <property type="project" value="InterPro"/>
</dbReference>
<name>A0A1F6BQJ2_9BACT</name>
<dbReference type="Gene3D" id="3.90.1310.10">
    <property type="entry name" value="Penicillin-binding protein 2a (Domain 2)"/>
    <property type="match status" value="1"/>
</dbReference>
<dbReference type="InterPro" id="IPR036138">
    <property type="entry name" value="PBP_dimer_sf"/>
</dbReference>
<dbReference type="InterPro" id="IPR050515">
    <property type="entry name" value="Beta-lactam/transpept"/>
</dbReference>
<comment type="caution">
    <text evidence="5">The sequence shown here is derived from an EMBL/GenBank/DDBJ whole genome shotgun (WGS) entry which is preliminary data.</text>
</comment>
<dbReference type="PANTHER" id="PTHR30627">
    <property type="entry name" value="PEPTIDOGLYCAN D,D-TRANSPEPTIDASE"/>
    <property type="match status" value="1"/>
</dbReference>
<sequence>MAFRFLALITLFFLSYGVLGYNLYHHQILKRDYYFEKAEARNDFQKELELRRGQIFFTDRNGNSTAVAQNRDYSAVFASPGEIEDAASAAAFLSPIVGKNEEKLAAAFQNKENFFYPLIDKASEEQIKAVEDLGLKGIHVNDRQYRFYPFNNLASHVLGFVGLNESNDVPTGLYGIERLKNGELADEEDANLTIDVNLQGEAEQILGDLVREFEAVGGTVIIEEPVTGKILALASAPNFNPNSYGEYPVKNFLNPAVQSIYEPGSVFKVITMASGLDLGVITPETTYVDRGKVALNGKTIENWDKKAHGEITMTNVLEFSANTGAVFAESQIGHKNFLEYMKKFGFGETTGIDLPDETVGSLRSLERKDVREIDFATASFGQGPAVTPIQLVNAYSAIASGGVLMRPYINASEKPKVIRRVISEEAAGEVTGMMESAVNKAEVAAIKGYRVAGKTGTAQIPDFEKGGYSDELIHNFVGFAPASNPKFVILIKIDKPKSPLAGLTVVPAFRKLAEFTLNYYHIAPDRVE</sequence>
<dbReference type="Pfam" id="PF03717">
    <property type="entry name" value="PBP_dimer"/>
    <property type="match status" value="1"/>
</dbReference>
<dbReference type="AlphaFoldDB" id="A0A1F6BQJ2"/>
<dbReference type="Gene3D" id="3.30.450.330">
    <property type="match status" value="1"/>
</dbReference>
<dbReference type="PANTHER" id="PTHR30627:SF1">
    <property type="entry name" value="PEPTIDOGLYCAN D,D-TRANSPEPTIDASE FTSI"/>
    <property type="match status" value="1"/>
</dbReference>
<dbReference type="InterPro" id="IPR012338">
    <property type="entry name" value="Beta-lactam/transpept-like"/>
</dbReference>
<organism evidence="5 6">
    <name type="scientific">Candidatus Jorgensenbacteria bacterium GWC1_48_12</name>
    <dbReference type="NCBI Taxonomy" id="1798469"/>
    <lineage>
        <taxon>Bacteria</taxon>
        <taxon>Candidatus Joergenseniibacteriota</taxon>
    </lineage>
</organism>
<keyword evidence="2" id="KW-0472">Membrane</keyword>
<dbReference type="GO" id="GO:0071555">
    <property type="term" value="P:cell wall organization"/>
    <property type="evidence" value="ECO:0007669"/>
    <property type="project" value="TreeGrafter"/>
</dbReference>
<dbReference type="Gene3D" id="3.40.710.10">
    <property type="entry name" value="DD-peptidase/beta-lactamase superfamily"/>
    <property type="match status" value="1"/>
</dbReference>
<feature type="domain" description="Penicillin-binding protein transpeptidase" evidence="3">
    <location>
        <begin position="218"/>
        <end position="512"/>
    </location>
</feature>
<dbReference type="InterPro" id="IPR001460">
    <property type="entry name" value="PCN-bd_Tpept"/>
</dbReference>
<dbReference type="Pfam" id="PF00905">
    <property type="entry name" value="Transpeptidase"/>
    <property type="match status" value="1"/>
</dbReference>
<dbReference type="SUPFAM" id="SSF56519">
    <property type="entry name" value="Penicillin binding protein dimerisation domain"/>
    <property type="match status" value="1"/>
</dbReference>
<comment type="subcellular location">
    <subcellularLocation>
        <location evidence="1">Membrane</location>
    </subcellularLocation>
</comment>
<dbReference type="SUPFAM" id="SSF56601">
    <property type="entry name" value="beta-lactamase/transpeptidase-like"/>
    <property type="match status" value="1"/>
</dbReference>
<accession>A0A1F6BQJ2</accession>
<evidence type="ECO:0000259" key="4">
    <source>
        <dbReference type="Pfam" id="PF03717"/>
    </source>
</evidence>
<gene>
    <name evidence="5" type="ORF">A2127_02705</name>
</gene>
<feature type="domain" description="Penicillin-binding protein dimerisation" evidence="4">
    <location>
        <begin position="52"/>
        <end position="169"/>
    </location>
</feature>
<evidence type="ECO:0000313" key="6">
    <source>
        <dbReference type="Proteomes" id="UP000179324"/>
    </source>
</evidence>
<evidence type="ECO:0000313" key="5">
    <source>
        <dbReference type="EMBL" id="OGG39191.1"/>
    </source>
</evidence>
<evidence type="ECO:0000256" key="1">
    <source>
        <dbReference type="ARBA" id="ARBA00004370"/>
    </source>
</evidence>
<evidence type="ECO:0008006" key="7">
    <source>
        <dbReference type="Google" id="ProtNLM"/>
    </source>
</evidence>
<dbReference type="EMBL" id="MFKI01000018">
    <property type="protein sequence ID" value="OGG39191.1"/>
    <property type="molecule type" value="Genomic_DNA"/>
</dbReference>
<protein>
    <recommendedName>
        <fullName evidence="7">Penicillin-binding protein transpeptidase domain-containing protein</fullName>
    </recommendedName>
</protein>
<reference evidence="5 6" key="1">
    <citation type="journal article" date="2016" name="Nat. Commun.">
        <title>Thousands of microbial genomes shed light on interconnected biogeochemical processes in an aquifer system.</title>
        <authorList>
            <person name="Anantharaman K."/>
            <person name="Brown C.T."/>
            <person name="Hug L.A."/>
            <person name="Sharon I."/>
            <person name="Castelle C.J."/>
            <person name="Probst A.J."/>
            <person name="Thomas B.C."/>
            <person name="Singh A."/>
            <person name="Wilkins M.J."/>
            <person name="Karaoz U."/>
            <person name="Brodie E.L."/>
            <person name="Williams K.H."/>
            <person name="Hubbard S.S."/>
            <person name="Banfield J.F."/>
        </authorList>
    </citation>
    <scope>NUCLEOTIDE SEQUENCE [LARGE SCALE GENOMIC DNA]</scope>
</reference>
<evidence type="ECO:0000256" key="2">
    <source>
        <dbReference type="ARBA" id="ARBA00023136"/>
    </source>
</evidence>